<protein>
    <recommendedName>
        <fullName evidence="5">TOG domain-containing protein</fullName>
    </recommendedName>
</protein>
<comment type="caution">
    <text evidence="3">The sequence shown here is derived from an EMBL/GenBank/DDBJ whole genome shotgun (WGS) entry which is preliminary data.</text>
</comment>
<dbReference type="PANTHER" id="PTHR12697">
    <property type="entry name" value="PBS LYASE HEAT-LIKE PROTEIN"/>
    <property type="match status" value="1"/>
</dbReference>
<evidence type="ECO:0000313" key="3">
    <source>
        <dbReference type="EMBL" id="PIE31516.1"/>
    </source>
</evidence>
<gene>
    <name evidence="3" type="ORF">CSA56_18095</name>
</gene>
<dbReference type="Pfam" id="PF13646">
    <property type="entry name" value="HEAT_2"/>
    <property type="match status" value="4"/>
</dbReference>
<evidence type="ECO:0008006" key="5">
    <source>
        <dbReference type="Google" id="ProtNLM"/>
    </source>
</evidence>
<proteinExistence type="predicted"/>
<accession>A0A2G6K757</accession>
<evidence type="ECO:0000313" key="4">
    <source>
        <dbReference type="Proteomes" id="UP000230821"/>
    </source>
</evidence>
<evidence type="ECO:0000256" key="2">
    <source>
        <dbReference type="ARBA" id="ARBA00045876"/>
    </source>
</evidence>
<dbReference type="SMART" id="SM00567">
    <property type="entry name" value="EZ_HEAT"/>
    <property type="match status" value="13"/>
</dbReference>
<dbReference type="GO" id="GO:0016491">
    <property type="term" value="F:oxidoreductase activity"/>
    <property type="evidence" value="ECO:0007669"/>
    <property type="project" value="TreeGrafter"/>
</dbReference>
<keyword evidence="1" id="KW-0677">Repeat</keyword>
<dbReference type="Gene3D" id="1.25.10.10">
    <property type="entry name" value="Leucine-rich Repeat Variant"/>
    <property type="match status" value="6"/>
</dbReference>
<dbReference type="SUPFAM" id="SSF48371">
    <property type="entry name" value="ARM repeat"/>
    <property type="match status" value="2"/>
</dbReference>
<organism evidence="3 4">
    <name type="scientific">candidate division KSB3 bacterium</name>
    <dbReference type="NCBI Taxonomy" id="2044937"/>
    <lineage>
        <taxon>Bacteria</taxon>
        <taxon>candidate division KSB3</taxon>
    </lineage>
</organism>
<reference evidence="3 4" key="1">
    <citation type="submission" date="2017-10" db="EMBL/GenBank/DDBJ databases">
        <title>Novel microbial diversity and functional potential in the marine mammal oral microbiome.</title>
        <authorList>
            <person name="Dudek N.K."/>
            <person name="Sun C.L."/>
            <person name="Burstein D."/>
            <person name="Kantor R.S."/>
            <person name="Aliaga Goltsman D.S."/>
            <person name="Bik E.M."/>
            <person name="Thomas B.C."/>
            <person name="Banfield J.F."/>
            <person name="Relman D.A."/>
        </authorList>
    </citation>
    <scope>NUCLEOTIDE SEQUENCE [LARGE SCALE GENOMIC DNA]</scope>
    <source>
        <strain evidence="3">DOLJORAL78_47_16</strain>
    </source>
</reference>
<dbReference type="InterPro" id="IPR021133">
    <property type="entry name" value="HEAT_type_2"/>
</dbReference>
<dbReference type="AlphaFoldDB" id="A0A2G6K757"/>
<dbReference type="EMBL" id="PDSK01000143">
    <property type="protein sequence ID" value="PIE31516.1"/>
    <property type="molecule type" value="Genomic_DNA"/>
</dbReference>
<dbReference type="InterPro" id="IPR016024">
    <property type="entry name" value="ARM-type_fold"/>
</dbReference>
<name>A0A2G6K757_9BACT</name>
<sequence>MITTEMQQALQSPDEDIRLQALVNLEPPTPSERIDLLVAMLGDESWRVRKAVVQVLVKTDINRVVPLLTKTLSVGNIGPKNVSYHNSALECLTEIGRPAIPDLTNALQDSDKDVRIAAANALGSIRHHDACDALIHALHDPHINVRYAAVEALSRIPSQKSVIPLTQVLKQDDDWLKLPAISALGSIGDYRATPYLIDSAGDPLLLQTVVEALGHIGDERGIPCIINALDSPDKEIRKTAVMSMESMACKLDKLHTIIQQPSTYRSFFRSACTEDVMPYLIEFTDETDFHLAVSSIKLLGWSGRQDAAYALLGKLENEAYLEVAVSALIHIGTDAIAPLISAYEESYSLDTKLLILDCLWEIGGEQVLQHFLTLLETSDEESIVYALLKSLGTEQFVSPILETRKVDTSHHFKRLYQQTKHHLESAHPLIRAEAISLWGKLLGEEAFDDLFNAAQDIEPTIRMKAIECLGQLVKHHPDQLQQLTLLLSDDHPNIRKQVARALGNADDPAAFLALLLVLDDMNPTVQRAAVLGLGNYLTRHPEDAFRRQVLDKLTDVLENRCRRYEDGLLKIETCRILQQIETERSQALLLKLAHDPDFDVRKSAILALGTFQTFVDCVAPVIQEFLEDAHWSVREAAVTAIGLLHAQNMGDRLLQMWDDPDFAVQKALHIALGRLGSLQALPLLIEHLAHDELDDAAYQGLTMLATRYREQIAAYGHDENPKVHMYLQHILGIS</sequence>
<comment type="function">
    <text evidence="2">Catalyzes the hydroxylation of the N(6)-(4-aminobutyl)-L-lysine intermediate produced by deoxyhypusine synthase/DHPS on a critical lysine of the eukaryotic translation initiation factor 5A/eIF-5A. This is the second step of the post-translational modification of that lysine into an unusual amino acid residue named hypusine. Hypusination is unique to mature eIF-5A factor and is essential for its function.</text>
</comment>
<dbReference type="InterPro" id="IPR000357">
    <property type="entry name" value="HEAT"/>
</dbReference>
<dbReference type="InterPro" id="IPR011989">
    <property type="entry name" value="ARM-like"/>
</dbReference>
<dbReference type="InterPro" id="IPR004155">
    <property type="entry name" value="PBS_lyase_HEAT"/>
</dbReference>
<dbReference type="Pfam" id="PF02985">
    <property type="entry name" value="HEAT"/>
    <property type="match status" value="1"/>
</dbReference>
<dbReference type="Proteomes" id="UP000230821">
    <property type="component" value="Unassembled WGS sequence"/>
</dbReference>
<dbReference type="PROSITE" id="PS50077">
    <property type="entry name" value="HEAT_REPEAT"/>
    <property type="match status" value="2"/>
</dbReference>
<dbReference type="PANTHER" id="PTHR12697:SF5">
    <property type="entry name" value="DEOXYHYPUSINE HYDROXYLASE"/>
    <property type="match status" value="1"/>
</dbReference>
<evidence type="ECO:0000256" key="1">
    <source>
        <dbReference type="ARBA" id="ARBA00022737"/>
    </source>
</evidence>